<proteinExistence type="inferred from homology"/>
<feature type="transmembrane region" description="Helical" evidence="6">
    <location>
        <begin position="235"/>
        <end position="258"/>
    </location>
</feature>
<gene>
    <name evidence="7" type="ORF">HCN44_001874</name>
</gene>
<dbReference type="GO" id="GO:0005886">
    <property type="term" value="C:plasma membrane"/>
    <property type="evidence" value="ECO:0007669"/>
    <property type="project" value="UniProtKB-SubCell"/>
</dbReference>
<dbReference type="EMBL" id="JACMRX010000001">
    <property type="protein sequence ID" value="KAF7996242.1"/>
    <property type="molecule type" value="Genomic_DNA"/>
</dbReference>
<comment type="function">
    <text evidence="6">Forms chloride channels.</text>
</comment>
<sequence length="401" mass="47116">MTVSYQYHLAHSTSGGFARLLFKWRGSLYKLIYKEVLGFLVLYGVISAVYRNLFDDYYQTKFEKIVLYCEALEKMIPLSFILGFYVTYIISRWWTQYQTIPWPDKILHLLSLYVSGNDEHDRMMLRSLMRYVNLSLILVLRSISSSVKRRFPTLQHLVDAGLMTTEELEVYESVPNSDITTYWIPSTWFMQLLKEGCQQKRFHDIHAVVYIAKEFDYFRSKCDLLWSFDWISIPLLYTQVVTLMTYGYFLIALIGRQYIDASSRTLVKGHLQTELDKYISLFTVLQFLFFMGLLKVAEQLINPFGDDEEDFELNWLIDRHTKVSYLGIDMIMKNKCPSLVKDKHWNVENFSLAYDDSVIDLKKKTHHGSVTHMKFPRDKKENISAPASNADNGPTITYFNV</sequence>
<keyword evidence="6" id="KW-1003">Cell membrane</keyword>
<accession>A0A835CUB0</accession>
<feature type="transmembrane region" description="Helical" evidence="6">
    <location>
        <begin position="36"/>
        <end position="54"/>
    </location>
</feature>
<evidence type="ECO:0000256" key="4">
    <source>
        <dbReference type="ARBA" id="ARBA00023136"/>
    </source>
</evidence>
<keyword evidence="3 6" id="KW-1133">Transmembrane helix</keyword>
<evidence type="ECO:0000313" key="8">
    <source>
        <dbReference type="Proteomes" id="UP000639338"/>
    </source>
</evidence>
<keyword evidence="6" id="KW-0407">Ion channel</keyword>
<evidence type="ECO:0000256" key="2">
    <source>
        <dbReference type="ARBA" id="ARBA00022692"/>
    </source>
</evidence>
<evidence type="ECO:0000313" key="7">
    <source>
        <dbReference type="EMBL" id="KAF7996242.1"/>
    </source>
</evidence>
<organism evidence="7 8">
    <name type="scientific">Aphidius gifuensis</name>
    <name type="common">Parasitoid wasp</name>
    <dbReference type="NCBI Taxonomy" id="684658"/>
    <lineage>
        <taxon>Eukaryota</taxon>
        <taxon>Metazoa</taxon>
        <taxon>Ecdysozoa</taxon>
        <taxon>Arthropoda</taxon>
        <taxon>Hexapoda</taxon>
        <taxon>Insecta</taxon>
        <taxon>Pterygota</taxon>
        <taxon>Neoptera</taxon>
        <taxon>Endopterygota</taxon>
        <taxon>Hymenoptera</taxon>
        <taxon>Apocrita</taxon>
        <taxon>Ichneumonoidea</taxon>
        <taxon>Braconidae</taxon>
        <taxon>Aphidiinae</taxon>
        <taxon>Aphidius</taxon>
    </lineage>
</organism>
<comment type="similarity">
    <text evidence="5 6">Belongs to the anion channel-forming bestrophin (TC 1.A.46) family. Calcium-sensitive chloride channel subfamily.</text>
</comment>
<name>A0A835CUB0_APHGI</name>
<protein>
    <recommendedName>
        <fullName evidence="6">Bestrophin homolog</fullName>
    </recommendedName>
</protein>
<dbReference type="GO" id="GO:0034707">
    <property type="term" value="C:chloride channel complex"/>
    <property type="evidence" value="ECO:0007669"/>
    <property type="project" value="UniProtKB-KW"/>
</dbReference>
<dbReference type="AlphaFoldDB" id="A0A835CUB0"/>
<feature type="transmembrane region" description="Helical" evidence="6">
    <location>
        <begin position="75"/>
        <end position="94"/>
    </location>
</feature>
<evidence type="ECO:0000256" key="3">
    <source>
        <dbReference type="ARBA" id="ARBA00022989"/>
    </source>
</evidence>
<dbReference type="PANTHER" id="PTHR10736">
    <property type="entry name" value="BESTROPHIN"/>
    <property type="match status" value="1"/>
</dbReference>
<keyword evidence="2 6" id="KW-0812">Transmembrane</keyword>
<dbReference type="InterPro" id="IPR000615">
    <property type="entry name" value="Bestrophin"/>
</dbReference>
<evidence type="ECO:0000256" key="1">
    <source>
        <dbReference type="ARBA" id="ARBA00004370"/>
    </source>
</evidence>
<dbReference type="Pfam" id="PF01062">
    <property type="entry name" value="Bestrophin"/>
    <property type="match status" value="1"/>
</dbReference>
<evidence type="ECO:0000256" key="5">
    <source>
        <dbReference type="ARBA" id="ARBA00034769"/>
    </source>
</evidence>
<keyword evidence="8" id="KW-1185">Reference proteome</keyword>
<keyword evidence="6" id="KW-0813">Transport</keyword>
<dbReference type="Proteomes" id="UP000639338">
    <property type="component" value="Unassembled WGS sequence"/>
</dbReference>
<dbReference type="PANTHER" id="PTHR10736:SF0">
    <property type="entry name" value="BESTROPHIN HOMOLOG"/>
    <property type="match status" value="1"/>
</dbReference>
<dbReference type="GO" id="GO:0005254">
    <property type="term" value="F:chloride channel activity"/>
    <property type="evidence" value="ECO:0007669"/>
    <property type="project" value="UniProtKB-KW"/>
</dbReference>
<keyword evidence="6" id="KW-0868">Chloride</keyword>
<dbReference type="OrthoDB" id="201595at2759"/>
<keyword evidence="4 6" id="KW-0472">Membrane</keyword>
<keyword evidence="6" id="KW-0406">Ion transport</keyword>
<comment type="subcellular location">
    <subcellularLocation>
        <location evidence="6">Cell membrane</location>
        <topology evidence="6">Multi-pass membrane protein</topology>
    </subcellularLocation>
    <subcellularLocation>
        <location evidence="1">Membrane</location>
    </subcellularLocation>
</comment>
<keyword evidence="6" id="KW-0869">Chloride channel</keyword>
<dbReference type="InterPro" id="IPR021134">
    <property type="entry name" value="Bestrophin-like"/>
</dbReference>
<evidence type="ECO:0000256" key="6">
    <source>
        <dbReference type="RuleBase" id="RU363126"/>
    </source>
</evidence>
<reference evidence="7 8" key="1">
    <citation type="submission" date="2020-08" db="EMBL/GenBank/DDBJ databases">
        <title>Aphidius gifuensis genome sequencing and assembly.</title>
        <authorList>
            <person name="Du Z."/>
        </authorList>
    </citation>
    <scope>NUCLEOTIDE SEQUENCE [LARGE SCALE GENOMIC DNA]</scope>
    <source>
        <strain evidence="7">YNYX2018</strain>
        <tissue evidence="7">Adults</tissue>
    </source>
</reference>
<comment type="caution">
    <text evidence="7">The sequence shown here is derived from an EMBL/GenBank/DDBJ whole genome shotgun (WGS) entry which is preliminary data.</text>
</comment>